<proteinExistence type="inferred from homology"/>
<feature type="transmembrane region" description="Helical" evidence="9">
    <location>
        <begin position="93"/>
        <end position="114"/>
    </location>
</feature>
<evidence type="ECO:0000256" key="8">
    <source>
        <dbReference type="ARBA" id="ARBA00038436"/>
    </source>
</evidence>
<dbReference type="Proteomes" id="UP000230821">
    <property type="component" value="Unassembled WGS sequence"/>
</dbReference>
<dbReference type="GO" id="GO:0005886">
    <property type="term" value="C:plasma membrane"/>
    <property type="evidence" value="ECO:0007669"/>
    <property type="project" value="UniProtKB-SubCell"/>
</dbReference>
<evidence type="ECO:0000256" key="6">
    <source>
        <dbReference type="ARBA" id="ARBA00022989"/>
    </source>
</evidence>
<dbReference type="AlphaFoldDB" id="A0A2G6KJI7"/>
<keyword evidence="7 9" id="KW-0472">Membrane</keyword>
<protein>
    <submittedName>
        <fullName evidence="11">TRAP transporter permease DctQ</fullName>
    </submittedName>
</protein>
<comment type="similarity">
    <text evidence="8">Belongs to the TRAP transporter small permease family.</text>
</comment>
<evidence type="ECO:0000256" key="7">
    <source>
        <dbReference type="ARBA" id="ARBA00023136"/>
    </source>
</evidence>
<dbReference type="InterPro" id="IPR007387">
    <property type="entry name" value="TRAP_DctQ"/>
</dbReference>
<feature type="domain" description="Tripartite ATP-independent periplasmic transporters DctQ component" evidence="10">
    <location>
        <begin position="30"/>
        <end position="153"/>
    </location>
</feature>
<keyword evidence="2" id="KW-0813">Transport</keyword>
<evidence type="ECO:0000256" key="1">
    <source>
        <dbReference type="ARBA" id="ARBA00004429"/>
    </source>
</evidence>
<keyword evidence="3" id="KW-1003">Cell membrane</keyword>
<feature type="transmembrane region" description="Helical" evidence="9">
    <location>
        <begin position="59"/>
        <end position="81"/>
    </location>
</feature>
<dbReference type="GO" id="GO:0015740">
    <property type="term" value="P:C4-dicarboxylate transport"/>
    <property type="evidence" value="ECO:0007669"/>
    <property type="project" value="TreeGrafter"/>
</dbReference>
<evidence type="ECO:0000256" key="3">
    <source>
        <dbReference type="ARBA" id="ARBA00022475"/>
    </source>
</evidence>
<gene>
    <name evidence="11" type="ORF">CSA56_02675</name>
</gene>
<evidence type="ECO:0000259" key="10">
    <source>
        <dbReference type="Pfam" id="PF04290"/>
    </source>
</evidence>
<dbReference type="GO" id="GO:0022857">
    <property type="term" value="F:transmembrane transporter activity"/>
    <property type="evidence" value="ECO:0007669"/>
    <property type="project" value="TreeGrafter"/>
</dbReference>
<evidence type="ECO:0000256" key="5">
    <source>
        <dbReference type="ARBA" id="ARBA00022692"/>
    </source>
</evidence>
<accession>A0A2G6KJI7</accession>
<keyword evidence="5 9" id="KW-0812">Transmembrane</keyword>
<organism evidence="11 12">
    <name type="scientific">candidate division KSB3 bacterium</name>
    <dbReference type="NCBI Taxonomy" id="2044937"/>
    <lineage>
        <taxon>Bacteria</taxon>
        <taxon>candidate division KSB3</taxon>
    </lineage>
</organism>
<evidence type="ECO:0000256" key="4">
    <source>
        <dbReference type="ARBA" id="ARBA00022519"/>
    </source>
</evidence>
<feature type="transmembrane region" description="Helical" evidence="9">
    <location>
        <begin position="21"/>
        <end position="39"/>
    </location>
</feature>
<evidence type="ECO:0000313" key="12">
    <source>
        <dbReference type="Proteomes" id="UP000230821"/>
    </source>
</evidence>
<evidence type="ECO:0000256" key="2">
    <source>
        <dbReference type="ARBA" id="ARBA00022448"/>
    </source>
</evidence>
<dbReference type="PANTHER" id="PTHR35011:SF11">
    <property type="entry name" value="TRAP TRANSPORTER SMALL PERMEASE PROTEIN"/>
    <property type="match status" value="1"/>
</dbReference>
<comment type="subcellular location">
    <subcellularLocation>
        <location evidence="1">Cell inner membrane</location>
        <topology evidence="1">Multi-pass membrane protein</topology>
    </subcellularLocation>
</comment>
<dbReference type="EMBL" id="PDSK01000032">
    <property type="protein sequence ID" value="PIE35804.1"/>
    <property type="molecule type" value="Genomic_DNA"/>
</dbReference>
<dbReference type="InterPro" id="IPR055348">
    <property type="entry name" value="DctQ"/>
</dbReference>
<reference evidence="11 12" key="1">
    <citation type="submission" date="2017-10" db="EMBL/GenBank/DDBJ databases">
        <title>Novel microbial diversity and functional potential in the marine mammal oral microbiome.</title>
        <authorList>
            <person name="Dudek N.K."/>
            <person name="Sun C.L."/>
            <person name="Burstein D."/>
            <person name="Kantor R.S."/>
            <person name="Aliaga Goltsman D.S."/>
            <person name="Bik E.M."/>
            <person name="Thomas B.C."/>
            <person name="Banfield J.F."/>
            <person name="Relman D.A."/>
        </authorList>
    </citation>
    <scope>NUCLEOTIDE SEQUENCE [LARGE SCALE GENOMIC DNA]</scope>
    <source>
        <strain evidence="11">DOLJORAL78_47_16</strain>
    </source>
</reference>
<evidence type="ECO:0000256" key="9">
    <source>
        <dbReference type="SAM" id="Phobius"/>
    </source>
</evidence>
<sequence>MQQLGRIFRKIFSIIEKIFETVSMGMLVAMVVIICYQVIMRSVFNRSPSWSEEVSLTLMIWFGILSIPIGVRLHLHIGIEYLFNKLPLRTQWVLSRILCALITAFGAVMVVSGIELVKFTSMSTLPATKLPSSVRYAMIPLAGLTLMYNALELFFIPYNTFTTKGNRQEEIIM</sequence>
<feature type="transmembrane region" description="Helical" evidence="9">
    <location>
        <begin position="134"/>
        <end position="158"/>
    </location>
</feature>
<name>A0A2G6KJI7_9BACT</name>
<dbReference type="PANTHER" id="PTHR35011">
    <property type="entry name" value="2,3-DIKETO-L-GULONATE TRAP TRANSPORTER SMALL PERMEASE PROTEIN YIAM"/>
    <property type="match status" value="1"/>
</dbReference>
<comment type="caution">
    <text evidence="11">The sequence shown here is derived from an EMBL/GenBank/DDBJ whole genome shotgun (WGS) entry which is preliminary data.</text>
</comment>
<dbReference type="Pfam" id="PF04290">
    <property type="entry name" value="DctQ"/>
    <property type="match status" value="1"/>
</dbReference>
<keyword evidence="6 9" id="KW-1133">Transmembrane helix</keyword>
<keyword evidence="4" id="KW-0997">Cell inner membrane</keyword>
<evidence type="ECO:0000313" key="11">
    <source>
        <dbReference type="EMBL" id="PIE35804.1"/>
    </source>
</evidence>